<reference evidence="1 2" key="1">
    <citation type="journal article" date="2024" name="Plant Biotechnol. J.">
        <title>Dendrobium thyrsiflorum genome and its molecular insights into genes involved in important horticultural traits.</title>
        <authorList>
            <person name="Chen B."/>
            <person name="Wang J.Y."/>
            <person name="Zheng P.J."/>
            <person name="Li K.L."/>
            <person name="Liang Y.M."/>
            <person name="Chen X.F."/>
            <person name="Zhang C."/>
            <person name="Zhao X."/>
            <person name="He X."/>
            <person name="Zhang G.Q."/>
            <person name="Liu Z.J."/>
            <person name="Xu Q."/>
        </authorList>
    </citation>
    <scope>NUCLEOTIDE SEQUENCE [LARGE SCALE GENOMIC DNA]</scope>
    <source>
        <strain evidence="1">GZMU011</strain>
    </source>
</reference>
<comment type="caution">
    <text evidence="1">The sequence shown here is derived from an EMBL/GenBank/DDBJ whole genome shotgun (WGS) entry which is preliminary data.</text>
</comment>
<organism evidence="1 2">
    <name type="scientific">Dendrobium thyrsiflorum</name>
    <name type="common">Pinecone-like raceme dendrobium</name>
    <name type="synonym">Orchid</name>
    <dbReference type="NCBI Taxonomy" id="117978"/>
    <lineage>
        <taxon>Eukaryota</taxon>
        <taxon>Viridiplantae</taxon>
        <taxon>Streptophyta</taxon>
        <taxon>Embryophyta</taxon>
        <taxon>Tracheophyta</taxon>
        <taxon>Spermatophyta</taxon>
        <taxon>Magnoliopsida</taxon>
        <taxon>Liliopsida</taxon>
        <taxon>Asparagales</taxon>
        <taxon>Orchidaceae</taxon>
        <taxon>Epidendroideae</taxon>
        <taxon>Malaxideae</taxon>
        <taxon>Dendrobiinae</taxon>
        <taxon>Dendrobium</taxon>
    </lineage>
</organism>
<dbReference type="AlphaFoldDB" id="A0ABD0UKF4"/>
<accession>A0ABD0UKF4</accession>
<dbReference type="Proteomes" id="UP001552299">
    <property type="component" value="Unassembled WGS sequence"/>
</dbReference>
<dbReference type="EMBL" id="JANQDX010000015">
    <property type="protein sequence ID" value="KAL0910807.1"/>
    <property type="molecule type" value="Genomic_DNA"/>
</dbReference>
<proteinExistence type="predicted"/>
<protein>
    <submittedName>
        <fullName evidence="1">Uncharacterized protein</fullName>
    </submittedName>
</protein>
<evidence type="ECO:0000313" key="1">
    <source>
        <dbReference type="EMBL" id="KAL0910807.1"/>
    </source>
</evidence>
<keyword evidence="2" id="KW-1185">Reference proteome</keyword>
<name>A0ABD0UKF4_DENTH</name>
<sequence>MDPFVLVHEPNDVSLSPYLRGTAVMDEGDHRGSSGVVPLTEAEERFQFSSSSVVQLHKCQLHTVDLVWLSLGPILEHGARRYESQVQKLGVLRRHRSHQDFPEAAIGRGTYTEERTTNGAAVLSPNKSIGYGT</sequence>
<evidence type="ECO:0000313" key="2">
    <source>
        <dbReference type="Proteomes" id="UP001552299"/>
    </source>
</evidence>
<gene>
    <name evidence="1" type="ORF">M5K25_018896</name>
</gene>